<evidence type="ECO:0000313" key="2">
    <source>
        <dbReference type="EMBL" id="GAC33031.1"/>
    </source>
</evidence>
<accession>K6ZA67</accession>
<dbReference type="PIRSF" id="PIRSF037442">
    <property type="entry name" value="UCP037442_abhydr"/>
    <property type="match status" value="1"/>
</dbReference>
<dbReference type="InterPro" id="IPR022742">
    <property type="entry name" value="Hydrolase_4"/>
</dbReference>
<dbReference type="RefSeq" id="WP_007104814.1">
    <property type="nucleotide sequence ID" value="NZ_BAER01000046.1"/>
</dbReference>
<dbReference type="Pfam" id="PF12146">
    <property type="entry name" value="Hydrolase_4"/>
    <property type="match status" value="1"/>
</dbReference>
<dbReference type="AlphaFoldDB" id="K6ZA67"/>
<dbReference type="SUPFAM" id="SSF53474">
    <property type="entry name" value="alpha/beta-Hydrolases"/>
    <property type="match status" value="1"/>
</dbReference>
<evidence type="ECO:0000313" key="3">
    <source>
        <dbReference type="Proteomes" id="UP000006322"/>
    </source>
</evidence>
<gene>
    <name evidence="2" type="ORF">GPLA_2126</name>
</gene>
<dbReference type="Gene3D" id="3.40.50.1820">
    <property type="entry name" value="alpha/beta hydrolase"/>
    <property type="match status" value="1"/>
</dbReference>
<protein>
    <recommendedName>
        <fullName evidence="1">Serine aminopeptidase S33 domain-containing protein</fullName>
    </recommendedName>
</protein>
<organism evidence="2 3">
    <name type="scientific">Paraglaciecola polaris LMG 21857</name>
    <dbReference type="NCBI Taxonomy" id="1129793"/>
    <lineage>
        <taxon>Bacteria</taxon>
        <taxon>Pseudomonadati</taxon>
        <taxon>Pseudomonadota</taxon>
        <taxon>Gammaproteobacteria</taxon>
        <taxon>Alteromonadales</taxon>
        <taxon>Alteromonadaceae</taxon>
        <taxon>Paraglaciecola</taxon>
    </lineage>
</organism>
<dbReference type="STRING" id="1129793.GPLA_2126"/>
<keyword evidence="3" id="KW-1185">Reference proteome</keyword>
<dbReference type="EMBL" id="BAER01000046">
    <property type="protein sequence ID" value="GAC33031.1"/>
    <property type="molecule type" value="Genomic_DNA"/>
</dbReference>
<dbReference type="InterPro" id="IPR029058">
    <property type="entry name" value="AB_hydrolase_fold"/>
</dbReference>
<proteinExistence type="predicted"/>
<comment type="caution">
    <text evidence="2">The sequence shown here is derived from an EMBL/GenBank/DDBJ whole genome shotgun (WGS) entry which is preliminary data.</text>
</comment>
<evidence type="ECO:0000259" key="1">
    <source>
        <dbReference type="Pfam" id="PF12146"/>
    </source>
</evidence>
<sequence length="304" mass="33932">MNAIENGVSAQHKQAATHSEGQVQKLVTEAGHFVAITVFHSQTACVKGVCIIASATGVAQHLYQDFAIWLTVQGYHAVTFDYDGIGLSTDGHVKQCKSDVLSWASNDCPVVLDAVEQQFSGLECIWIGHSVGGHMLGMMPDTKQISRAITVAVGTGTWWYNSPSTKRVSWFLWYFLVPMTVPLLGYFPGNKLNVLCDLPKGVMMQWRRWCLKDGYAVEGEGQWLKERFGSVSLPIYSLAFSDDEMMSLKNVDMLHAQFTGASVTRHVIEPKDIGQKRIGHIGWHRERYQQLWEHVFAPILSTKG</sequence>
<dbReference type="InterPro" id="IPR017208">
    <property type="entry name" value="UCP037442_abhydr"/>
</dbReference>
<reference evidence="3" key="1">
    <citation type="journal article" date="2014" name="Environ. Microbiol.">
        <title>Comparative genomics of the marine bacterial genus Glaciecola reveals the high degree of genomic diversity and genomic characteristic for cold adaptation.</title>
        <authorList>
            <person name="Qin Q.L."/>
            <person name="Xie B.B."/>
            <person name="Yu Y."/>
            <person name="Shu Y.L."/>
            <person name="Rong J.C."/>
            <person name="Zhang Y.J."/>
            <person name="Zhao D.L."/>
            <person name="Chen X.L."/>
            <person name="Zhang X.Y."/>
            <person name="Chen B."/>
            <person name="Zhou B.C."/>
            <person name="Zhang Y.Z."/>
        </authorList>
    </citation>
    <scope>NUCLEOTIDE SEQUENCE [LARGE SCALE GENOMIC DNA]</scope>
    <source>
        <strain evidence="3">LMG 21857</strain>
    </source>
</reference>
<name>K6ZA67_9ALTE</name>
<dbReference type="OrthoDB" id="9785076at2"/>
<dbReference type="Proteomes" id="UP000006322">
    <property type="component" value="Unassembled WGS sequence"/>
</dbReference>
<feature type="domain" description="Serine aminopeptidase S33" evidence="1">
    <location>
        <begin position="46"/>
        <end position="266"/>
    </location>
</feature>